<evidence type="ECO:0000313" key="2">
    <source>
        <dbReference type="EMBL" id="VTR95771.1"/>
    </source>
</evidence>
<dbReference type="RefSeq" id="WP_162670142.1">
    <property type="nucleotide sequence ID" value="NZ_LR593886.1"/>
</dbReference>
<protein>
    <submittedName>
        <fullName evidence="2">Uncharacterized protein</fullName>
    </submittedName>
</protein>
<gene>
    <name evidence="2" type="ORF">SOIL9_19430</name>
</gene>
<keyword evidence="1" id="KW-0472">Membrane</keyword>
<keyword evidence="1" id="KW-1133">Transmembrane helix</keyword>
<sequence>MRSDVRGLFGLILASTFVTVVALAVLATAGLGLIPRGIAAGLTLAVLVVGGLVLGTIFGPALRPRIRPKRSNARFD</sequence>
<accession>A0A6P2D396</accession>
<reference evidence="2 3" key="1">
    <citation type="submission" date="2019-05" db="EMBL/GenBank/DDBJ databases">
        <authorList>
            <consortium name="Science for Life Laboratories"/>
        </authorList>
    </citation>
    <scope>NUCLEOTIDE SEQUENCE [LARGE SCALE GENOMIC DNA]</scope>
    <source>
        <strain evidence="2">Soil9</strain>
    </source>
</reference>
<dbReference type="EMBL" id="LR593886">
    <property type="protein sequence ID" value="VTR95771.1"/>
    <property type="molecule type" value="Genomic_DNA"/>
</dbReference>
<name>A0A6P2D396_9BACT</name>
<dbReference type="AlphaFoldDB" id="A0A6P2D396"/>
<feature type="transmembrane region" description="Helical" evidence="1">
    <location>
        <begin position="7"/>
        <end position="32"/>
    </location>
</feature>
<evidence type="ECO:0000313" key="3">
    <source>
        <dbReference type="Proteomes" id="UP000464178"/>
    </source>
</evidence>
<dbReference type="KEGG" id="gms:SOIL9_19430"/>
<feature type="transmembrane region" description="Helical" evidence="1">
    <location>
        <begin position="38"/>
        <end position="62"/>
    </location>
</feature>
<organism evidence="2 3">
    <name type="scientific">Gemmata massiliana</name>
    <dbReference type="NCBI Taxonomy" id="1210884"/>
    <lineage>
        <taxon>Bacteria</taxon>
        <taxon>Pseudomonadati</taxon>
        <taxon>Planctomycetota</taxon>
        <taxon>Planctomycetia</taxon>
        <taxon>Gemmatales</taxon>
        <taxon>Gemmataceae</taxon>
        <taxon>Gemmata</taxon>
    </lineage>
</organism>
<keyword evidence="1" id="KW-0812">Transmembrane</keyword>
<proteinExistence type="predicted"/>
<keyword evidence="3" id="KW-1185">Reference proteome</keyword>
<evidence type="ECO:0000256" key="1">
    <source>
        <dbReference type="SAM" id="Phobius"/>
    </source>
</evidence>
<dbReference type="Proteomes" id="UP000464178">
    <property type="component" value="Chromosome"/>
</dbReference>